<feature type="domain" description="HTH myb-type" evidence="9">
    <location>
        <begin position="26"/>
        <end position="74"/>
    </location>
</feature>
<dbReference type="AlphaFoldDB" id="A0A8T0Q403"/>
<name>A0A8T0Q403_PANVG</name>
<dbReference type="Pfam" id="PF00249">
    <property type="entry name" value="Myb_DNA-binding"/>
    <property type="match status" value="2"/>
</dbReference>
<feature type="domain" description="HTH myb-type" evidence="9">
    <location>
        <begin position="79"/>
        <end position="134"/>
    </location>
</feature>
<dbReference type="EMBL" id="CM029050">
    <property type="protein sequence ID" value="KAG2567848.1"/>
    <property type="molecule type" value="Genomic_DNA"/>
</dbReference>
<keyword evidence="2" id="KW-0677">Repeat</keyword>
<evidence type="ECO:0000256" key="5">
    <source>
        <dbReference type="ARBA" id="ARBA00023163"/>
    </source>
</evidence>
<evidence type="ECO:0000259" key="9">
    <source>
        <dbReference type="PROSITE" id="PS51294"/>
    </source>
</evidence>
<dbReference type="SUPFAM" id="SSF46689">
    <property type="entry name" value="Homeodomain-like"/>
    <property type="match status" value="1"/>
</dbReference>
<dbReference type="InterPro" id="IPR009057">
    <property type="entry name" value="Homeodomain-like_sf"/>
</dbReference>
<evidence type="ECO:0000313" key="10">
    <source>
        <dbReference type="EMBL" id="KAG2567848.1"/>
    </source>
</evidence>
<comment type="caution">
    <text evidence="10">The sequence shown here is derived from an EMBL/GenBank/DDBJ whole genome shotgun (WGS) entry which is preliminary data.</text>
</comment>
<evidence type="ECO:0000259" key="8">
    <source>
        <dbReference type="PROSITE" id="PS50090"/>
    </source>
</evidence>
<keyword evidence="3" id="KW-0805">Transcription regulation</keyword>
<dbReference type="FunFam" id="1.10.10.60:FF:000060">
    <property type="entry name" value="MYB transcription factor"/>
    <property type="match status" value="1"/>
</dbReference>
<dbReference type="OrthoDB" id="2143914at2759"/>
<dbReference type="GO" id="GO:0003677">
    <property type="term" value="F:DNA binding"/>
    <property type="evidence" value="ECO:0007669"/>
    <property type="project" value="UniProtKB-KW"/>
</dbReference>
<evidence type="ECO:0000256" key="6">
    <source>
        <dbReference type="ARBA" id="ARBA00023242"/>
    </source>
</evidence>
<dbReference type="FunFam" id="1.10.10.60:FF:000351">
    <property type="entry name" value="Transcription factor GAMYB"/>
    <property type="match status" value="1"/>
</dbReference>
<feature type="region of interest" description="Disordered" evidence="7">
    <location>
        <begin position="1"/>
        <end position="30"/>
    </location>
</feature>
<keyword evidence="11" id="KW-1185">Reference proteome</keyword>
<evidence type="ECO:0008006" key="12">
    <source>
        <dbReference type="Google" id="ProtNLM"/>
    </source>
</evidence>
<evidence type="ECO:0000256" key="2">
    <source>
        <dbReference type="ARBA" id="ARBA00022737"/>
    </source>
</evidence>
<protein>
    <recommendedName>
        <fullName evidence="12">Transcription factor GAMYB</fullName>
    </recommendedName>
</protein>
<accession>A0A8T0Q403</accession>
<evidence type="ECO:0000256" key="3">
    <source>
        <dbReference type="ARBA" id="ARBA00023015"/>
    </source>
</evidence>
<keyword evidence="4" id="KW-0238">DNA-binding</keyword>
<comment type="subcellular location">
    <subcellularLocation>
        <location evidence="1">Nucleus</location>
    </subcellularLocation>
</comment>
<dbReference type="InterPro" id="IPR053106">
    <property type="entry name" value="Plant_Male-Germline_Reg_TFs"/>
</dbReference>
<dbReference type="PANTHER" id="PTHR47996">
    <property type="entry name" value="TRANSCRIPTION FACTOR DUO1"/>
    <property type="match status" value="1"/>
</dbReference>
<sequence length="346" mass="37016">MARAPGGGRRRGGGGGGRKRDAAGGGEAVRKGPWMAEEDAVLLEHVRAHGPRDWSSIRSKGLLPRTGKSCRLRWVNKLRPNLKTGCKFSAEEERVVLELQAQFGNKWARIATYLPGRTDNDVKNFWSTRQKRLARLLRAPLPARCTSRNTGAAGKAPAAASSLESRPATVGPCLDRVPFGSSSSGVHPCSAATPFMDARNAALVPYDQSASGLLSFNGALPPFAPGIDSQECSSSNAAPLLQQSPFDEPPYPLLDYPGMPECWNMAPGGFVNAGTMDYLAYQELLPMIAQSAPMMFPFFGTECAQGGVKPEPPDAPDFFDDLPPDMFDSLDQVPPPLSPPATSSGF</sequence>
<keyword evidence="6" id="KW-0539">Nucleus</keyword>
<feature type="domain" description="Myb-like" evidence="8">
    <location>
        <begin position="26"/>
        <end position="78"/>
    </location>
</feature>
<dbReference type="InterPro" id="IPR001005">
    <property type="entry name" value="SANT/Myb"/>
</dbReference>
<feature type="region of interest" description="Disordered" evidence="7">
    <location>
        <begin position="306"/>
        <end position="346"/>
    </location>
</feature>
<feature type="domain" description="Myb-like" evidence="8">
    <location>
        <begin position="87"/>
        <end position="130"/>
    </location>
</feature>
<evidence type="ECO:0000256" key="1">
    <source>
        <dbReference type="ARBA" id="ARBA00004123"/>
    </source>
</evidence>
<evidence type="ECO:0000256" key="4">
    <source>
        <dbReference type="ARBA" id="ARBA00023125"/>
    </source>
</evidence>
<keyword evidence="5" id="KW-0804">Transcription</keyword>
<dbReference type="PROSITE" id="PS51294">
    <property type="entry name" value="HTH_MYB"/>
    <property type="match status" value="2"/>
</dbReference>
<dbReference type="PANTHER" id="PTHR47996:SF5">
    <property type="entry name" value="TRANSCRIPTION FACTOR MYB58-RELATED"/>
    <property type="match status" value="1"/>
</dbReference>
<evidence type="ECO:0000256" key="7">
    <source>
        <dbReference type="SAM" id="MobiDB-lite"/>
    </source>
</evidence>
<dbReference type="Proteomes" id="UP000823388">
    <property type="component" value="Chromosome 7N"/>
</dbReference>
<organism evidence="10 11">
    <name type="scientific">Panicum virgatum</name>
    <name type="common">Blackwell switchgrass</name>
    <dbReference type="NCBI Taxonomy" id="38727"/>
    <lineage>
        <taxon>Eukaryota</taxon>
        <taxon>Viridiplantae</taxon>
        <taxon>Streptophyta</taxon>
        <taxon>Embryophyta</taxon>
        <taxon>Tracheophyta</taxon>
        <taxon>Spermatophyta</taxon>
        <taxon>Magnoliopsida</taxon>
        <taxon>Liliopsida</taxon>
        <taxon>Poales</taxon>
        <taxon>Poaceae</taxon>
        <taxon>PACMAD clade</taxon>
        <taxon>Panicoideae</taxon>
        <taxon>Panicodae</taxon>
        <taxon>Paniceae</taxon>
        <taxon>Panicinae</taxon>
        <taxon>Panicum</taxon>
        <taxon>Panicum sect. Hiantes</taxon>
    </lineage>
</organism>
<dbReference type="InterPro" id="IPR017930">
    <property type="entry name" value="Myb_dom"/>
</dbReference>
<gene>
    <name evidence="10" type="ORF">PVAP13_7NG272700</name>
</gene>
<evidence type="ECO:0000313" key="11">
    <source>
        <dbReference type="Proteomes" id="UP000823388"/>
    </source>
</evidence>
<dbReference type="GO" id="GO:0005634">
    <property type="term" value="C:nucleus"/>
    <property type="evidence" value="ECO:0007669"/>
    <property type="project" value="UniProtKB-SubCell"/>
</dbReference>
<dbReference type="PROSITE" id="PS50090">
    <property type="entry name" value="MYB_LIKE"/>
    <property type="match status" value="2"/>
</dbReference>
<dbReference type="CDD" id="cd00167">
    <property type="entry name" value="SANT"/>
    <property type="match status" value="2"/>
</dbReference>
<dbReference type="Gene3D" id="1.10.10.60">
    <property type="entry name" value="Homeodomain-like"/>
    <property type="match status" value="2"/>
</dbReference>
<reference evidence="10" key="1">
    <citation type="submission" date="2020-05" db="EMBL/GenBank/DDBJ databases">
        <title>WGS assembly of Panicum virgatum.</title>
        <authorList>
            <person name="Lovell J.T."/>
            <person name="Jenkins J."/>
            <person name="Shu S."/>
            <person name="Juenger T.E."/>
            <person name="Schmutz J."/>
        </authorList>
    </citation>
    <scope>NUCLEOTIDE SEQUENCE</scope>
    <source>
        <strain evidence="10">AP13</strain>
    </source>
</reference>
<proteinExistence type="predicted"/>
<dbReference type="SMART" id="SM00717">
    <property type="entry name" value="SANT"/>
    <property type="match status" value="2"/>
</dbReference>